<feature type="signal peptide" evidence="2">
    <location>
        <begin position="1"/>
        <end position="25"/>
    </location>
</feature>
<dbReference type="Proteomes" id="UP000437862">
    <property type="component" value="Chromosome"/>
</dbReference>
<reference evidence="4" key="2">
    <citation type="submission" date="2019-07" db="EMBL/GenBank/DDBJ databases">
        <authorList>
            <person name="Whitman W."/>
            <person name="Huntemann M."/>
            <person name="Clum A."/>
            <person name="Pillay M."/>
            <person name="Palaniappan K."/>
            <person name="Varghese N."/>
            <person name="Mikhailova N."/>
            <person name="Stamatis D."/>
            <person name="Reddy T."/>
            <person name="Daum C."/>
            <person name="Shapiro N."/>
            <person name="Ivanova N."/>
            <person name="Kyrpides N."/>
            <person name="Woyke T."/>
        </authorList>
    </citation>
    <scope>NUCLEOTIDE SEQUENCE</scope>
    <source>
        <strain evidence="4">CGMCC 1.10685</strain>
    </source>
</reference>
<feature type="compositionally biased region" description="Low complexity" evidence="1">
    <location>
        <begin position="103"/>
        <end position="117"/>
    </location>
</feature>
<evidence type="ECO:0000256" key="1">
    <source>
        <dbReference type="SAM" id="MobiDB-lite"/>
    </source>
</evidence>
<evidence type="ECO:0000313" key="3">
    <source>
        <dbReference type="EMBL" id="QGZ38302.1"/>
    </source>
</evidence>
<evidence type="ECO:0000313" key="5">
    <source>
        <dbReference type="Proteomes" id="UP000315112"/>
    </source>
</evidence>
<organism evidence="4 5">
    <name type="scientific">Pseudoduganella flava</name>
    <dbReference type="NCBI Taxonomy" id="871742"/>
    <lineage>
        <taxon>Bacteria</taxon>
        <taxon>Pseudomonadati</taxon>
        <taxon>Pseudomonadota</taxon>
        <taxon>Betaproteobacteria</taxon>
        <taxon>Burkholderiales</taxon>
        <taxon>Oxalobacteraceae</taxon>
        <taxon>Telluria group</taxon>
        <taxon>Pseudoduganella</taxon>
    </lineage>
</organism>
<keyword evidence="2" id="KW-0732">Signal</keyword>
<evidence type="ECO:0000313" key="4">
    <source>
        <dbReference type="EMBL" id="TWI50162.1"/>
    </source>
</evidence>
<protein>
    <submittedName>
        <fullName evidence="3">DUF4124 domain-containing protein</fullName>
    </submittedName>
</protein>
<dbReference type="RefSeq" id="WP_145873791.1">
    <property type="nucleotide sequence ID" value="NZ_CP046904.1"/>
</dbReference>
<feature type="chain" id="PRO_5043814689" evidence="2">
    <location>
        <begin position="26"/>
        <end position="172"/>
    </location>
</feature>
<feature type="compositionally biased region" description="Basic and acidic residues" evidence="1">
    <location>
        <begin position="91"/>
        <end position="102"/>
    </location>
</feature>
<gene>
    <name evidence="3" type="ORF">GO485_04040</name>
    <name evidence="4" type="ORF">IP92_01391</name>
</gene>
<evidence type="ECO:0000256" key="2">
    <source>
        <dbReference type="SAM" id="SignalP"/>
    </source>
</evidence>
<dbReference type="OrthoDB" id="9181422at2"/>
<reference evidence="3 6" key="3">
    <citation type="submission" date="2019-12" db="EMBL/GenBank/DDBJ databases">
        <title>Draft Genome Sequences of Six Type Strains of the Genus Massilia.</title>
        <authorList>
            <person name="Miess H."/>
            <person name="Frediansyah A."/>
            <person name="Goeker M."/>
            <person name="Gross H."/>
        </authorList>
    </citation>
    <scope>NUCLEOTIDE SEQUENCE [LARGE SCALE GENOMIC DNA]</scope>
    <source>
        <strain evidence="3 6">DSM 26639</strain>
    </source>
</reference>
<dbReference type="PROSITE" id="PS51257">
    <property type="entry name" value="PROKAR_LIPOPROTEIN"/>
    <property type="match status" value="1"/>
</dbReference>
<dbReference type="EMBL" id="CP046904">
    <property type="protein sequence ID" value="QGZ38302.1"/>
    <property type="molecule type" value="Genomic_DNA"/>
</dbReference>
<proteinExistence type="predicted"/>
<feature type="region of interest" description="Disordered" evidence="1">
    <location>
        <begin position="39"/>
        <end position="126"/>
    </location>
</feature>
<name>A0A562Q0E7_9BURK</name>
<dbReference type="Proteomes" id="UP000315112">
    <property type="component" value="Unassembled WGS sequence"/>
</dbReference>
<dbReference type="EMBL" id="VLKW01000002">
    <property type="protein sequence ID" value="TWI50162.1"/>
    <property type="molecule type" value="Genomic_DNA"/>
</dbReference>
<dbReference type="AlphaFoldDB" id="A0A562Q0E7"/>
<sequence>MKSTQWLVAAPLGVLLAACCTLAQAQWVWVNDKGVKQFTDQPPPASVPPARILKAPRGQQPDLRKELAEQPADETQRPPVPAKPRPTLAERNADYAKRREEAAQQAQQNATSAQNQAEDAAACDATRSNQRMLESGIRVSTMDANGERVFLTEQQKAEQMRRNRDVLATRCK</sequence>
<keyword evidence="6" id="KW-1185">Reference proteome</keyword>
<reference evidence="4 5" key="1">
    <citation type="journal article" date="2015" name="Stand. Genomic Sci.">
        <title>Genomic Encyclopedia of Bacterial and Archaeal Type Strains, Phase III: the genomes of soil and plant-associated and newly described type strains.</title>
        <authorList>
            <person name="Whitman W.B."/>
            <person name="Woyke T."/>
            <person name="Klenk H.P."/>
            <person name="Zhou Y."/>
            <person name="Lilburn T.G."/>
            <person name="Beck B.J."/>
            <person name="De Vos P."/>
            <person name="Vandamme P."/>
            <person name="Eisen J.A."/>
            <person name="Garrity G."/>
            <person name="Hugenholtz P."/>
            <person name="Kyrpides N.C."/>
        </authorList>
    </citation>
    <scope>NUCLEOTIDE SEQUENCE [LARGE SCALE GENOMIC DNA]</scope>
    <source>
        <strain evidence="4 5">CGMCC 1.10685</strain>
    </source>
</reference>
<accession>A0A562Q0E7</accession>
<evidence type="ECO:0000313" key="6">
    <source>
        <dbReference type="Proteomes" id="UP000437862"/>
    </source>
</evidence>